<feature type="region of interest" description="Disordered" evidence="1">
    <location>
        <begin position="83"/>
        <end position="157"/>
    </location>
</feature>
<sequence>MSMKPYVLRGKTPPEWTSYDYGSDYRNRSAQRGYATGRTSPYKSEFDLDGTLHRRSTFYSPPRLSPRSSRAYLAAKAAALGLPRSGGVSDWSRDSGPTSMSQSHDVSPELPPFRSSRGSDVDSAQAHGGRRERERERGSSGGGVGSRTPDESRHRDLKRKMVFDLHKEINKSTHTTHLEEISDMDKITDICFSNLRVMMENKKHRKYLHHMNNNAVVVMNSFLQPGVTLNSRNFTNNSGIKDSMSSANAKKLTMDGTLARKASLKPAEMIQAVSPIDPLKYGLREK</sequence>
<feature type="compositionally biased region" description="Basic and acidic residues" evidence="1">
    <location>
        <begin position="148"/>
        <end position="157"/>
    </location>
</feature>
<dbReference type="Proteomes" id="UP000762676">
    <property type="component" value="Unassembled WGS sequence"/>
</dbReference>
<keyword evidence="3" id="KW-1185">Reference proteome</keyword>
<accession>A0AAV4IBT0</accession>
<name>A0AAV4IBT0_9GAST</name>
<gene>
    <name evidence="2" type="ORF">ElyMa_001226600</name>
</gene>
<organism evidence="2 3">
    <name type="scientific">Elysia marginata</name>
    <dbReference type="NCBI Taxonomy" id="1093978"/>
    <lineage>
        <taxon>Eukaryota</taxon>
        <taxon>Metazoa</taxon>
        <taxon>Spiralia</taxon>
        <taxon>Lophotrochozoa</taxon>
        <taxon>Mollusca</taxon>
        <taxon>Gastropoda</taxon>
        <taxon>Heterobranchia</taxon>
        <taxon>Euthyneura</taxon>
        <taxon>Panpulmonata</taxon>
        <taxon>Sacoglossa</taxon>
        <taxon>Placobranchoidea</taxon>
        <taxon>Plakobranchidae</taxon>
        <taxon>Elysia</taxon>
    </lineage>
</organism>
<feature type="compositionally biased region" description="Basic and acidic residues" evidence="1">
    <location>
        <begin position="129"/>
        <end position="138"/>
    </location>
</feature>
<proteinExistence type="predicted"/>
<protein>
    <submittedName>
        <fullName evidence="2">Uncharacterized protein</fullName>
    </submittedName>
</protein>
<dbReference type="EMBL" id="BMAT01002420">
    <property type="protein sequence ID" value="GFS06519.1"/>
    <property type="molecule type" value="Genomic_DNA"/>
</dbReference>
<evidence type="ECO:0000256" key="1">
    <source>
        <dbReference type="SAM" id="MobiDB-lite"/>
    </source>
</evidence>
<evidence type="ECO:0000313" key="2">
    <source>
        <dbReference type="EMBL" id="GFS06519.1"/>
    </source>
</evidence>
<reference evidence="2 3" key="1">
    <citation type="journal article" date="2021" name="Elife">
        <title>Chloroplast acquisition without the gene transfer in kleptoplastic sea slugs, Plakobranchus ocellatus.</title>
        <authorList>
            <person name="Maeda T."/>
            <person name="Takahashi S."/>
            <person name="Yoshida T."/>
            <person name="Shimamura S."/>
            <person name="Takaki Y."/>
            <person name="Nagai Y."/>
            <person name="Toyoda A."/>
            <person name="Suzuki Y."/>
            <person name="Arimoto A."/>
            <person name="Ishii H."/>
            <person name="Satoh N."/>
            <person name="Nishiyama T."/>
            <person name="Hasebe M."/>
            <person name="Maruyama T."/>
            <person name="Minagawa J."/>
            <person name="Obokata J."/>
            <person name="Shigenobu S."/>
        </authorList>
    </citation>
    <scope>NUCLEOTIDE SEQUENCE [LARGE SCALE GENOMIC DNA]</scope>
</reference>
<feature type="region of interest" description="Disordered" evidence="1">
    <location>
        <begin position="1"/>
        <end position="66"/>
    </location>
</feature>
<comment type="caution">
    <text evidence="2">The sequence shown here is derived from an EMBL/GenBank/DDBJ whole genome shotgun (WGS) entry which is preliminary data.</text>
</comment>
<evidence type="ECO:0000313" key="3">
    <source>
        <dbReference type="Proteomes" id="UP000762676"/>
    </source>
</evidence>
<feature type="compositionally biased region" description="Polar residues" evidence="1">
    <location>
        <begin position="95"/>
        <end position="105"/>
    </location>
</feature>
<dbReference type="AlphaFoldDB" id="A0AAV4IBT0"/>